<evidence type="ECO:0000313" key="8">
    <source>
        <dbReference type="EMBL" id="WIX81293.1"/>
    </source>
</evidence>
<keyword evidence="4 6" id="KW-1133">Transmembrane helix</keyword>
<protein>
    <submittedName>
        <fullName evidence="8">MFS transporter</fullName>
    </submittedName>
</protein>
<feature type="transmembrane region" description="Helical" evidence="6">
    <location>
        <begin position="225"/>
        <end position="241"/>
    </location>
</feature>
<dbReference type="PANTHER" id="PTHR23501">
    <property type="entry name" value="MAJOR FACILITATOR SUPERFAMILY"/>
    <property type="match status" value="1"/>
</dbReference>
<keyword evidence="9" id="KW-1185">Reference proteome</keyword>
<evidence type="ECO:0000313" key="9">
    <source>
        <dbReference type="Proteomes" id="UP001236014"/>
    </source>
</evidence>
<dbReference type="AlphaFoldDB" id="A0A9Y2MY42"/>
<dbReference type="InterPro" id="IPR036259">
    <property type="entry name" value="MFS_trans_sf"/>
</dbReference>
<feature type="transmembrane region" description="Helical" evidence="6">
    <location>
        <begin position="46"/>
        <end position="65"/>
    </location>
</feature>
<dbReference type="SUPFAM" id="SSF103473">
    <property type="entry name" value="MFS general substrate transporter"/>
    <property type="match status" value="1"/>
</dbReference>
<feature type="transmembrane region" description="Helical" evidence="6">
    <location>
        <begin position="262"/>
        <end position="283"/>
    </location>
</feature>
<evidence type="ECO:0000259" key="7">
    <source>
        <dbReference type="PROSITE" id="PS50850"/>
    </source>
</evidence>
<dbReference type="RefSeq" id="WP_285971892.1">
    <property type="nucleotide sequence ID" value="NZ_CP127294.1"/>
</dbReference>
<evidence type="ECO:0000256" key="6">
    <source>
        <dbReference type="SAM" id="Phobius"/>
    </source>
</evidence>
<dbReference type="EMBL" id="CP127294">
    <property type="protein sequence ID" value="WIX81293.1"/>
    <property type="molecule type" value="Genomic_DNA"/>
</dbReference>
<name>A0A9Y2MY42_9PSEU</name>
<feature type="domain" description="Major facilitator superfamily (MFS) profile" evidence="7">
    <location>
        <begin position="11"/>
        <end position="441"/>
    </location>
</feature>
<feature type="transmembrane region" description="Helical" evidence="6">
    <location>
        <begin position="162"/>
        <end position="181"/>
    </location>
</feature>
<dbReference type="GO" id="GO:0022857">
    <property type="term" value="F:transmembrane transporter activity"/>
    <property type="evidence" value="ECO:0007669"/>
    <property type="project" value="InterPro"/>
</dbReference>
<organism evidence="8 9">
    <name type="scientific">Amycolatopsis carbonis</name>
    <dbReference type="NCBI Taxonomy" id="715471"/>
    <lineage>
        <taxon>Bacteria</taxon>
        <taxon>Bacillati</taxon>
        <taxon>Actinomycetota</taxon>
        <taxon>Actinomycetes</taxon>
        <taxon>Pseudonocardiales</taxon>
        <taxon>Pseudonocardiaceae</taxon>
        <taxon>Amycolatopsis</taxon>
    </lineage>
</organism>
<keyword evidence="3 6" id="KW-0812">Transmembrane</keyword>
<gene>
    <name evidence="8" type="ORF">QRX50_11245</name>
</gene>
<dbReference type="InterPro" id="IPR011701">
    <property type="entry name" value="MFS"/>
</dbReference>
<dbReference type="PANTHER" id="PTHR23501:SF191">
    <property type="entry name" value="VACUOLAR BASIC AMINO ACID TRANSPORTER 4"/>
    <property type="match status" value="1"/>
</dbReference>
<feature type="transmembrane region" description="Helical" evidence="6">
    <location>
        <begin position="105"/>
        <end position="125"/>
    </location>
</feature>
<dbReference type="Gene3D" id="1.20.1250.20">
    <property type="entry name" value="MFS general substrate transporter like domains"/>
    <property type="match status" value="1"/>
</dbReference>
<dbReference type="KEGG" id="acab:QRX50_11245"/>
<evidence type="ECO:0000256" key="4">
    <source>
        <dbReference type="ARBA" id="ARBA00022989"/>
    </source>
</evidence>
<feature type="transmembrane region" description="Helical" evidence="6">
    <location>
        <begin position="329"/>
        <end position="348"/>
    </location>
</feature>
<evidence type="ECO:0000256" key="3">
    <source>
        <dbReference type="ARBA" id="ARBA00022692"/>
    </source>
</evidence>
<proteinExistence type="predicted"/>
<keyword evidence="2" id="KW-0813">Transport</keyword>
<evidence type="ECO:0000256" key="5">
    <source>
        <dbReference type="ARBA" id="ARBA00023136"/>
    </source>
</evidence>
<dbReference type="InterPro" id="IPR020846">
    <property type="entry name" value="MFS_dom"/>
</dbReference>
<dbReference type="PROSITE" id="PS50850">
    <property type="entry name" value="MFS"/>
    <property type="match status" value="1"/>
</dbReference>
<sequence length="453" mass="45846">MHVLLRGRDAAFAALVLGRLMASLDTNVVVAALPSIGADLGDPGSVGGVTAAYLLAVAVATPVHGSLGDRWGRRRMFVGSVTAFAVGSVACALAPNLAALIGFRAVQGLGGGGLIVAAVAAMAELFDRDELVRRQGWLTAVFALSSIGGAPLGGLLAAVAGWWSIFLINLPICVVALFLGARSVPGFRRVDRIRFDSAGAVLVAIAGGCVVVLGSGEALARDAVWAPVLVVAALAATGAFVQVERRTAAPLVPPRLFADAGLARVVAVTFLTGVALFGSFTYVPLVIGAARPEATALLLVPMSVGQVLVTGGFALLARRWSRVSAWGRFGLALGVVGLLVTAAIPLLAPGPARFAAVVVGLASSGAALGLSMQAYTLLAQSSAPKDILGAGLATLTFARQIGGSLGIAVFSLLALPVVFLVAAAAMLVAVVVAPRRAHDRLSPRSLDRRKSAA</sequence>
<dbReference type="Proteomes" id="UP001236014">
    <property type="component" value="Chromosome"/>
</dbReference>
<dbReference type="Pfam" id="PF07690">
    <property type="entry name" value="MFS_1"/>
    <property type="match status" value="1"/>
</dbReference>
<keyword evidence="5 6" id="KW-0472">Membrane</keyword>
<comment type="subcellular location">
    <subcellularLocation>
        <location evidence="1">Cell inner membrane</location>
        <topology evidence="1">Multi-pass membrane protein</topology>
    </subcellularLocation>
</comment>
<accession>A0A9Y2MY42</accession>
<feature type="transmembrane region" description="Helical" evidence="6">
    <location>
        <begin position="137"/>
        <end position="156"/>
    </location>
</feature>
<evidence type="ECO:0000256" key="1">
    <source>
        <dbReference type="ARBA" id="ARBA00004429"/>
    </source>
</evidence>
<feature type="transmembrane region" description="Helical" evidence="6">
    <location>
        <begin position="193"/>
        <end position="213"/>
    </location>
</feature>
<evidence type="ECO:0000256" key="2">
    <source>
        <dbReference type="ARBA" id="ARBA00022448"/>
    </source>
</evidence>
<dbReference type="GO" id="GO:0005886">
    <property type="term" value="C:plasma membrane"/>
    <property type="evidence" value="ECO:0007669"/>
    <property type="project" value="UniProtKB-SubCell"/>
</dbReference>
<feature type="transmembrane region" description="Helical" evidence="6">
    <location>
        <begin position="413"/>
        <end position="434"/>
    </location>
</feature>
<feature type="transmembrane region" description="Helical" evidence="6">
    <location>
        <begin position="295"/>
        <end position="317"/>
    </location>
</feature>
<feature type="transmembrane region" description="Helical" evidence="6">
    <location>
        <begin position="77"/>
        <end position="99"/>
    </location>
</feature>
<reference evidence="8 9" key="1">
    <citation type="submission" date="2023-06" db="EMBL/GenBank/DDBJ databases">
        <authorList>
            <person name="Oyuntsetseg B."/>
            <person name="Kim S.B."/>
        </authorList>
    </citation>
    <scope>NUCLEOTIDE SEQUENCE [LARGE SCALE GENOMIC DNA]</scope>
    <source>
        <strain evidence="8 9">2-15</strain>
    </source>
</reference>